<protein>
    <submittedName>
        <fullName evidence="2">Uncharacterized protein</fullName>
    </submittedName>
</protein>
<comment type="caution">
    <text evidence="2">The sequence shown here is derived from an EMBL/GenBank/DDBJ whole genome shotgun (WGS) entry which is preliminary data.</text>
</comment>
<dbReference type="AlphaFoldDB" id="A0A392T8W1"/>
<evidence type="ECO:0000256" key="1">
    <source>
        <dbReference type="SAM" id="MobiDB-lite"/>
    </source>
</evidence>
<reference evidence="2 3" key="1">
    <citation type="journal article" date="2018" name="Front. Plant Sci.">
        <title>Red Clover (Trifolium pratense) and Zigzag Clover (T. medium) - A Picture of Genomic Similarities and Differences.</title>
        <authorList>
            <person name="Dluhosova J."/>
            <person name="Istvanek J."/>
            <person name="Nedelnik J."/>
            <person name="Repkova J."/>
        </authorList>
    </citation>
    <scope>NUCLEOTIDE SEQUENCE [LARGE SCALE GENOMIC DNA]</scope>
    <source>
        <strain evidence="3">cv. 10/8</strain>
        <tissue evidence="2">Leaf</tissue>
    </source>
</reference>
<sequence>MKRGTKKSYVSKDTKKASDAFSSKQHKDQIKLKIKQEVIVISSESDVTQNGNA</sequence>
<dbReference type="Proteomes" id="UP000265520">
    <property type="component" value="Unassembled WGS sequence"/>
</dbReference>
<accession>A0A392T8W1</accession>
<feature type="non-terminal residue" evidence="2">
    <location>
        <position position="53"/>
    </location>
</feature>
<name>A0A392T8W1_9FABA</name>
<evidence type="ECO:0000313" key="2">
    <source>
        <dbReference type="EMBL" id="MCI56600.1"/>
    </source>
</evidence>
<keyword evidence="3" id="KW-1185">Reference proteome</keyword>
<dbReference type="EMBL" id="LXQA010514979">
    <property type="protein sequence ID" value="MCI56600.1"/>
    <property type="molecule type" value="Genomic_DNA"/>
</dbReference>
<evidence type="ECO:0000313" key="3">
    <source>
        <dbReference type="Proteomes" id="UP000265520"/>
    </source>
</evidence>
<proteinExistence type="predicted"/>
<feature type="region of interest" description="Disordered" evidence="1">
    <location>
        <begin position="1"/>
        <end position="29"/>
    </location>
</feature>
<organism evidence="2 3">
    <name type="scientific">Trifolium medium</name>
    <dbReference type="NCBI Taxonomy" id="97028"/>
    <lineage>
        <taxon>Eukaryota</taxon>
        <taxon>Viridiplantae</taxon>
        <taxon>Streptophyta</taxon>
        <taxon>Embryophyta</taxon>
        <taxon>Tracheophyta</taxon>
        <taxon>Spermatophyta</taxon>
        <taxon>Magnoliopsida</taxon>
        <taxon>eudicotyledons</taxon>
        <taxon>Gunneridae</taxon>
        <taxon>Pentapetalae</taxon>
        <taxon>rosids</taxon>
        <taxon>fabids</taxon>
        <taxon>Fabales</taxon>
        <taxon>Fabaceae</taxon>
        <taxon>Papilionoideae</taxon>
        <taxon>50 kb inversion clade</taxon>
        <taxon>NPAAA clade</taxon>
        <taxon>Hologalegina</taxon>
        <taxon>IRL clade</taxon>
        <taxon>Trifolieae</taxon>
        <taxon>Trifolium</taxon>
    </lineage>
</organism>